<keyword evidence="1" id="KW-0175">Coiled coil</keyword>
<accession>A0A443LKG4</accession>
<dbReference type="Gene3D" id="3.40.50.300">
    <property type="entry name" value="P-loop containing nucleotide triphosphate hydrolases"/>
    <property type="match status" value="1"/>
</dbReference>
<evidence type="ECO:0000259" key="2">
    <source>
        <dbReference type="Pfam" id="PF13166"/>
    </source>
</evidence>
<dbReference type="InterPro" id="IPR026866">
    <property type="entry name" value="CR006_AAA"/>
</dbReference>
<evidence type="ECO:0000313" key="4">
    <source>
        <dbReference type="Proteomes" id="UP000285859"/>
    </source>
</evidence>
<name>A0A443LKG4_9LACT</name>
<dbReference type="Proteomes" id="UP000285859">
    <property type="component" value="Unassembled WGS sequence"/>
</dbReference>
<dbReference type="Pfam" id="PF13166">
    <property type="entry name" value="AAA_13"/>
    <property type="match status" value="1"/>
</dbReference>
<dbReference type="EMBL" id="SAXH01000001">
    <property type="protein sequence ID" value="RWR49687.1"/>
    <property type="molecule type" value="Genomic_DNA"/>
</dbReference>
<dbReference type="AlphaFoldDB" id="A0A443LKG4"/>
<organism evidence="3 4">
    <name type="scientific">Lactococcus lactis</name>
    <dbReference type="NCBI Taxonomy" id="1358"/>
    <lineage>
        <taxon>Bacteria</taxon>
        <taxon>Bacillati</taxon>
        <taxon>Bacillota</taxon>
        <taxon>Bacilli</taxon>
        <taxon>Lactobacillales</taxon>
        <taxon>Streptococcaceae</taxon>
        <taxon>Lactococcus</taxon>
    </lineage>
</organism>
<proteinExistence type="predicted"/>
<dbReference type="SUPFAM" id="SSF52540">
    <property type="entry name" value="P-loop containing nucleoside triphosphate hydrolases"/>
    <property type="match status" value="1"/>
</dbReference>
<feature type="coiled-coil region" evidence="1">
    <location>
        <begin position="413"/>
        <end position="447"/>
    </location>
</feature>
<evidence type="ECO:0000313" key="3">
    <source>
        <dbReference type="EMBL" id="RWR49687.1"/>
    </source>
</evidence>
<protein>
    <recommendedName>
        <fullName evidence="2">Protein CR006 P-loop domain-containing protein</fullName>
    </recommendedName>
</protein>
<evidence type="ECO:0000256" key="1">
    <source>
        <dbReference type="SAM" id="Coils"/>
    </source>
</evidence>
<feature type="domain" description="Protein CR006 P-loop" evidence="2">
    <location>
        <begin position="28"/>
        <end position="726"/>
    </location>
</feature>
<reference evidence="3 4" key="1">
    <citation type="submission" date="2019-01" db="EMBL/GenBank/DDBJ databases">
        <title>Whole genome sequence of Lactococcus lactis isolated from cow milk.</title>
        <authorList>
            <person name="Sundararaman A."/>
            <person name="Tamang J.-P."/>
            <person name="Halami P."/>
        </authorList>
    </citation>
    <scope>NUCLEOTIDE SEQUENCE [LARGE SCALE GENOMIC DNA]</scope>
    <source>
        <strain evidence="3 4">C2D</strain>
    </source>
</reference>
<dbReference type="RefSeq" id="WP_128267459.1">
    <property type="nucleotide sequence ID" value="NZ_JACCJA010000002.1"/>
</dbReference>
<sequence length="741" mass="86909">MGEIKIDLTQIKFDDLDEALFLDDELILKNKNFIFAKNGSGKSTLADAIKKQKENEYDVHIFKGFESVLGENEKLNAFALATDGGENQKRIEELEHDKTAKEISKTQISDSLKEPIEENADNFFTKKKKAEKRLLEKQGVIDQFLYESGKFISSHQMPTLTENPRSYNKNSFKNEISKRQQLQEVEISRAKELLKSEPRLLNTYDFSNINYKKYLISINEILQSKVEEKTKIVRLNSQERINFAQRGLELHKHDEENICAFCGNEISIETIEELETYFSADEVKALKHRIIKGKDQISKEIERIDNLKLNSTDFYPDFIPEVEDEIQNINEQTKIVKTFLIELINSLEIKEKNLFSESSVLEISVPANIDLFNFNNLIKKNNEFSKNLTAEQEKARAKLRYHEIYNLVEKKHYAVMLNEQENAQENLDEAQKNFQFELTKKIALENEINNLDVEIAALQPKAEKQAINHINKKLSSKVLWELDFFDDENSGYYQIKQDGKCRGVKQLSTGEKNVIAFLYFIEKLEEMKETPKKNKIVVFDDPMSSNDDTMQYLIICELQRIFQGNEKNKFIPDKDFLIILTHNVHFYLNVQPHGNFKDKKLDKTDKNNPKLKEVSKYDKNNFYRIQNRSFKLITGEHEDFKTSYEGLWIELKDLYACGHKNSMLNSMRRIIETYTKFNSIDTKKFYKGNDEYLKLFNVNSHSIDDLSAESFTEDKEQMKDLFRQIFVDNDAGSHFEKYWEK</sequence>
<gene>
    <name evidence="3" type="ORF">EO246_00810</name>
</gene>
<comment type="caution">
    <text evidence="3">The sequence shown here is derived from an EMBL/GenBank/DDBJ whole genome shotgun (WGS) entry which is preliminary data.</text>
</comment>
<dbReference type="InterPro" id="IPR027417">
    <property type="entry name" value="P-loop_NTPase"/>
</dbReference>